<feature type="transmembrane region" description="Helical" evidence="1">
    <location>
        <begin position="34"/>
        <end position="55"/>
    </location>
</feature>
<feature type="transmembrane region" description="Helical" evidence="1">
    <location>
        <begin position="7"/>
        <end position="28"/>
    </location>
</feature>
<protein>
    <submittedName>
        <fullName evidence="2">Uncharacterized protein</fullName>
    </submittedName>
</protein>
<reference evidence="2 3" key="1">
    <citation type="submission" date="2019-08" db="EMBL/GenBank/DDBJ databases">
        <title>In-depth cultivation of the pig gut microbiome towards novel bacterial diversity and tailored functional studies.</title>
        <authorList>
            <person name="Wylensek D."/>
            <person name="Hitch T.C.A."/>
            <person name="Clavel T."/>
        </authorList>
    </citation>
    <scope>NUCLEOTIDE SEQUENCE [LARGE SCALE GENOMIC DNA]</scope>
    <source>
        <strain evidence="2 3">WCA-693-APC-MOT-I</strain>
    </source>
</reference>
<dbReference type="EMBL" id="VUMT01000001">
    <property type="protein sequence ID" value="MSS62363.1"/>
    <property type="molecule type" value="Genomic_DNA"/>
</dbReference>
<sequence>MTKKLKFFRYVSNLFFIISLLSLLYNMTAEKVNIIVFASSFLSFLLFYLIAYIGWRCPKCKKRLPIRATTYLDKCRNCGYVFSESVHLKKEKSEAQIIKEFDEIVSKSIIRFVISVFIVLLSVLLCLFKHMQYIWITIIIITILYNIYFVIAKDRCPNCHHIIPTYTRYGGIAKHCPCCGVKLRN</sequence>
<comment type="caution">
    <text evidence="2">The sequence shown here is derived from an EMBL/GenBank/DDBJ whole genome shotgun (WGS) entry which is preliminary data.</text>
</comment>
<feature type="transmembrane region" description="Helical" evidence="1">
    <location>
        <begin position="133"/>
        <end position="151"/>
    </location>
</feature>
<feature type="transmembrane region" description="Helical" evidence="1">
    <location>
        <begin position="109"/>
        <end position="127"/>
    </location>
</feature>
<dbReference type="AlphaFoldDB" id="A0A6L5XWG2"/>
<organism evidence="2 3">
    <name type="scientific">Velocimicrobium porci</name>
    <dbReference type="NCBI Taxonomy" id="2606634"/>
    <lineage>
        <taxon>Bacteria</taxon>
        <taxon>Bacillati</taxon>
        <taxon>Bacillota</taxon>
        <taxon>Clostridia</taxon>
        <taxon>Lachnospirales</taxon>
        <taxon>Lachnospiraceae</taxon>
        <taxon>Velocimicrobium</taxon>
    </lineage>
</organism>
<evidence type="ECO:0000313" key="2">
    <source>
        <dbReference type="EMBL" id="MSS62363.1"/>
    </source>
</evidence>
<proteinExistence type="predicted"/>
<dbReference type="RefSeq" id="WP_154515604.1">
    <property type="nucleotide sequence ID" value="NZ_VUMT01000001.1"/>
</dbReference>
<keyword evidence="1" id="KW-0812">Transmembrane</keyword>
<gene>
    <name evidence="2" type="ORF">FYJ58_00445</name>
</gene>
<evidence type="ECO:0000256" key="1">
    <source>
        <dbReference type="SAM" id="Phobius"/>
    </source>
</evidence>
<dbReference type="Proteomes" id="UP000482209">
    <property type="component" value="Unassembled WGS sequence"/>
</dbReference>
<keyword evidence="1" id="KW-1133">Transmembrane helix</keyword>
<keyword evidence="1" id="KW-0472">Membrane</keyword>
<evidence type="ECO:0000313" key="3">
    <source>
        <dbReference type="Proteomes" id="UP000482209"/>
    </source>
</evidence>
<keyword evidence="3" id="KW-1185">Reference proteome</keyword>
<accession>A0A6L5XWG2</accession>
<name>A0A6L5XWG2_9FIRM</name>